<evidence type="ECO:0000256" key="2">
    <source>
        <dbReference type="ARBA" id="ARBA00023015"/>
    </source>
</evidence>
<dbReference type="Pfam" id="PF08281">
    <property type="entry name" value="Sigma70_r4_2"/>
    <property type="match status" value="1"/>
</dbReference>
<dbReference type="InterPro" id="IPR039425">
    <property type="entry name" value="RNA_pol_sigma-70-like"/>
</dbReference>
<keyword evidence="2" id="KW-0805">Transcription regulation</keyword>
<evidence type="ECO:0000256" key="4">
    <source>
        <dbReference type="ARBA" id="ARBA00023163"/>
    </source>
</evidence>
<keyword evidence="3" id="KW-0731">Sigma factor</keyword>
<name>A0ABS4PW57_9PSEU</name>
<evidence type="ECO:0000256" key="1">
    <source>
        <dbReference type="ARBA" id="ARBA00010641"/>
    </source>
</evidence>
<accession>A0ABS4PW57</accession>
<evidence type="ECO:0000313" key="6">
    <source>
        <dbReference type="EMBL" id="MBP2183661.1"/>
    </source>
</evidence>
<proteinExistence type="inferred from homology"/>
<dbReference type="RefSeq" id="WP_209666808.1">
    <property type="nucleotide sequence ID" value="NZ_JAGGMS010000001.1"/>
</dbReference>
<dbReference type="InterPro" id="IPR013324">
    <property type="entry name" value="RNA_pol_sigma_r3/r4-like"/>
</dbReference>
<reference evidence="6 7" key="1">
    <citation type="submission" date="2021-03" db="EMBL/GenBank/DDBJ databases">
        <title>Sequencing the genomes of 1000 actinobacteria strains.</title>
        <authorList>
            <person name="Klenk H.-P."/>
        </authorList>
    </citation>
    <scope>NUCLEOTIDE SEQUENCE [LARGE SCALE GENOMIC DNA]</scope>
    <source>
        <strain evidence="6 7">DSM 45510</strain>
    </source>
</reference>
<evidence type="ECO:0000256" key="3">
    <source>
        <dbReference type="ARBA" id="ARBA00023082"/>
    </source>
</evidence>
<dbReference type="SUPFAM" id="SSF88659">
    <property type="entry name" value="Sigma3 and sigma4 domains of RNA polymerase sigma factors"/>
    <property type="match status" value="1"/>
</dbReference>
<feature type="domain" description="RNA polymerase sigma factor 70 region 4 type 2" evidence="5">
    <location>
        <begin position="63"/>
        <end position="113"/>
    </location>
</feature>
<dbReference type="InterPro" id="IPR014284">
    <property type="entry name" value="RNA_pol_sigma-70_dom"/>
</dbReference>
<sequence>MRGGSCGAYPLTTPGIATHLVAEQRRQEVRDHRLRSAILPDAPAACHADRVAAQVTAQALSGLLNQALAGLSPGDRDVLVLIAWEGLTYEEVARALDIPVSTVRSRLNRARRQVRAVLEVPQTTDSEGSYRHG</sequence>
<organism evidence="6 7">
    <name type="scientific">Amycolatopsis magusensis</name>
    <dbReference type="NCBI Taxonomy" id="882444"/>
    <lineage>
        <taxon>Bacteria</taxon>
        <taxon>Bacillati</taxon>
        <taxon>Actinomycetota</taxon>
        <taxon>Actinomycetes</taxon>
        <taxon>Pseudonocardiales</taxon>
        <taxon>Pseudonocardiaceae</taxon>
        <taxon>Amycolatopsis</taxon>
    </lineage>
</organism>
<dbReference type="InterPro" id="IPR036388">
    <property type="entry name" value="WH-like_DNA-bd_sf"/>
</dbReference>
<dbReference type="EMBL" id="JAGGMS010000001">
    <property type="protein sequence ID" value="MBP2183661.1"/>
    <property type="molecule type" value="Genomic_DNA"/>
</dbReference>
<keyword evidence="4" id="KW-0804">Transcription</keyword>
<dbReference type="NCBIfam" id="TIGR02937">
    <property type="entry name" value="sigma70-ECF"/>
    <property type="match status" value="1"/>
</dbReference>
<protein>
    <submittedName>
        <fullName evidence="6">RNA polymerase sigma factor (Sigma-70 family)</fullName>
    </submittedName>
</protein>
<evidence type="ECO:0000259" key="5">
    <source>
        <dbReference type="Pfam" id="PF08281"/>
    </source>
</evidence>
<comment type="similarity">
    <text evidence="1">Belongs to the sigma-70 factor family. ECF subfamily.</text>
</comment>
<dbReference type="PANTHER" id="PTHR43133">
    <property type="entry name" value="RNA POLYMERASE ECF-TYPE SIGMA FACTO"/>
    <property type="match status" value="1"/>
</dbReference>
<dbReference type="CDD" id="cd06171">
    <property type="entry name" value="Sigma70_r4"/>
    <property type="match status" value="1"/>
</dbReference>
<keyword evidence="7" id="KW-1185">Reference proteome</keyword>
<comment type="caution">
    <text evidence="6">The sequence shown here is derived from an EMBL/GenBank/DDBJ whole genome shotgun (WGS) entry which is preliminary data.</text>
</comment>
<dbReference type="InterPro" id="IPR013249">
    <property type="entry name" value="RNA_pol_sigma70_r4_t2"/>
</dbReference>
<dbReference type="PANTHER" id="PTHR43133:SF25">
    <property type="entry name" value="RNA POLYMERASE SIGMA FACTOR RFAY-RELATED"/>
    <property type="match status" value="1"/>
</dbReference>
<dbReference type="Gene3D" id="1.10.10.10">
    <property type="entry name" value="Winged helix-like DNA-binding domain superfamily/Winged helix DNA-binding domain"/>
    <property type="match status" value="1"/>
</dbReference>
<gene>
    <name evidence="6" type="ORF">JOM49_005187</name>
</gene>
<evidence type="ECO:0000313" key="7">
    <source>
        <dbReference type="Proteomes" id="UP000741013"/>
    </source>
</evidence>
<dbReference type="Proteomes" id="UP000741013">
    <property type="component" value="Unassembled WGS sequence"/>
</dbReference>